<gene>
    <name evidence="1" type="ORF">LCGC14_0617850</name>
</gene>
<proteinExistence type="predicted"/>
<sequence>MDVTTLRNLLLEIGSKQYHQIIDERRLVGKDDSIKTLFQRIQEVIGVWLATDYDKSGTDYSISGGNDGETIYLGASLPAGTEIVTSYIVADGLTDLGAQRMIDWARWEVLGEIQDFTLDIDNPVTNIERVCRVYWEMLTMANAYLLMNNVNFVQSDANMSLAFSYQTMSKLWGEGMSTDALFMRLYQRLDQIRKVLYDLSHESDGYVYEDSLGLWNNDAVMDSWLSDLHRTRSQSIPSGGIWVIE</sequence>
<protein>
    <submittedName>
        <fullName evidence="1">Uncharacterized protein</fullName>
    </submittedName>
</protein>
<name>A0A0F9UEC0_9ZZZZ</name>
<evidence type="ECO:0000313" key="1">
    <source>
        <dbReference type="EMBL" id="KKN51948.1"/>
    </source>
</evidence>
<comment type="caution">
    <text evidence="1">The sequence shown here is derived from an EMBL/GenBank/DDBJ whole genome shotgun (WGS) entry which is preliminary data.</text>
</comment>
<dbReference type="AlphaFoldDB" id="A0A0F9UEC0"/>
<organism evidence="1">
    <name type="scientific">marine sediment metagenome</name>
    <dbReference type="NCBI Taxonomy" id="412755"/>
    <lineage>
        <taxon>unclassified sequences</taxon>
        <taxon>metagenomes</taxon>
        <taxon>ecological metagenomes</taxon>
    </lineage>
</organism>
<reference evidence="1" key="1">
    <citation type="journal article" date="2015" name="Nature">
        <title>Complex archaea that bridge the gap between prokaryotes and eukaryotes.</title>
        <authorList>
            <person name="Spang A."/>
            <person name="Saw J.H."/>
            <person name="Jorgensen S.L."/>
            <person name="Zaremba-Niedzwiedzka K."/>
            <person name="Martijn J."/>
            <person name="Lind A.E."/>
            <person name="van Eijk R."/>
            <person name="Schleper C."/>
            <person name="Guy L."/>
            <person name="Ettema T.J."/>
        </authorList>
    </citation>
    <scope>NUCLEOTIDE SEQUENCE</scope>
</reference>
<accession>A0A0F9UEC0</accession>
<dbReference type="EMBL" id="LAZR01001042">
    <property type="protein sequence ID" value="KKN51948.1"/>
    <property type="molecule type" value="Genomic_DNA"/>
</dbReference>